<proteinExistence type="predicted"/>
<reference evidence="2" key="1">
    <citation type="submission" date="2016-08" db="EMBL/GenBank/DDBJ databases">
        <authorList>
            <person name="Varghese N."/>
            <person name="Submissions Spin"/>
        </authorList>
    </citation>
    <scope>NUCLEOTIDE SEQUENCE [LARGE SCALE GENOMIC DNA]</scope>
    <source>
        <strain evidence="2">R-53248</strain>
    </source>
</reference>
<gene>
    <name evidence="1" type="ORF">GA0061081_10834</name>
</gene>
<evidence type="ECO:0000313" key="1">
    <source>
        <dbReference type="EMBL" id="SCC16654.1"/>
    </source>
</evidence>
<sequence>MASGIWHLACQTYALNLFQFHRSRNQTQFLFSSPKLSNSLRLARSSGCSSWLGFLLSSLSFSNFSILLKLPSLLRSFSLPRLSLFFVLLLSYTQSSVALTAHTSRVIEGTLPYLMFDGGWTKVTDTDSLLFIKLQDGRVITPSTNPSSVTNPIILPYVGSNLSHIAMVVPSSQSSISINDLVVQGNWGDDDGDGQGTNGVTASGNISVSFTDKDDNTVNRNDALSICKAPYRVTLSSSGGYLQTQYGVPNRTNFSGQTVTYYINPYGGPVVCHTRPNLSYGTDDFTGPSNIWSLTKGFLSQSNDSLSYDQNFPTTGADGLYFDLLIGGVDGSQLTWSPVTRGGITATVTSVAANDRWIPGVDKEKVVARVTLSGPRADSTQIGSDNPSPLTPLPSLPQTFELVGRDSRDNVVVKYGFVLKQWFVHRGNKDASQSDQISWCNRLGYRAPQVKDLTNAVCSGWHSGFWCRGAVGATPSSSNNHYKRHIGAGFFTEWGILYHYADAGFVDNIYWTSDASGSNSFTVAWDLGDINSFSAGYSLYGLCTTP</sequence>
<dbReference type="AlphaFoldDB" id="A0A1C4CCD0"/>
<evidence type="ECO:0000313" key="2">
    <source>
        <dbReference type="Proteomes" id="UP000199670"/>
    </source>
</evidence>
<organism evidence="1 2">
    <name type="scientific">Gilliamella bombicola</name>
    <dbReference type="NCBI Taxonomy" id="1798182"/>
    <lineage>
        <taxon>Bacteria</taxon>
        <taxon>Pseudomonadati</taxon>
        <taxon>Pseudomonadota</taxon>
        <taxon>Gammaproteobacteria</taxon>
        <taxon>Orbales</taxon>
        <taxon>Orbaceae</taxon>
        <taxon>Gilliamella</taxon>
    </lineage>
</organism>
<dbReference type="RefSeq" id="WP_141683353.1">
    <property type="nucleotide sequence ID" value="NZ_FMAQ01000008.1"/>
</dbReference>
<keyword evidence="2" id="KW-1185">Reference proteome</keyword>
<dbReference type="EMBL" id="FMAQ01000008">
    <property type="protein sequence ID" value="SCC16654.1"/>
    <property type="molecule type" value="Genomic_DNA"/>
</dbReference>
<name>A0A1C4CCD0_9GAMM</name>
<dbReference type="Proteomes" id="UP000199670">
    <property type="component" value="Unassembled WGS sequence"/>
</dbReference>
<accession>A0A1C4CCD0</accession>
<protein>
    <submittedName>
        <fullName evidence="1">Uncharacterized protein</fullName>
    </submittedName>
</protein>